<reference evidence="2" key="1">
    <citation type="submission" date="2014-09" db="EMBL/GenBank/DDBJ databases">
        <authorList>
            <person name="Magalhaes I.L.F."/>
            <person name="Oliveira U."/>
            <person name="Santos F.R."/>
            <person name="Vidigal T.H.D.A."/>
            <person name="Brescovit A.D."/>
            <person name="Santos A.J."/>
        </authorList>
    </citation>
    <scope>NUCLEOTIDE SEQUENCE</scope>
    <source>
        <tissue evidence="2">Shoot tissue taken approximately 20 cm above the soil surface</tissue>
    </source>
</reference>
<evidence type="ECO:0000256" key="1">
    <source>
        <dbReference type="SAM" id="Phobius"/>
    </source>
</evidence>
<feature type="transmembrane region" description="Helical" evidence="1">
    <location>
        <begin position="89"/>
        <end position="117"/>
    </location>
</feature>
<proteinExistence type="predicted"/>
<keyword evidence="1" id="KW-1133">Transmembrane helix</keyword>
<protein>
    <submittedName>
        <fullName evidence="2">RDR3</fullName>
    </submittedName>
</protein>
<keyword evidence="1" id="KW-0812">Transmembrane</keyword>
<evidence type="ECO:0000313" key="2">
    <source>
        <dbReference type="EMBL" id="JAD83769.1"/>
    </source>
</evidence>
<keyword evidence="1" id="KW-0472">Membrane</keyword>
<organism evidence="2">
    <name type="scientific">Arundo donax</name>
    <name type="common">Giant reed</name>
    <name type="synonym">Donax arundinaceus</name>
    <dbReference type="NCBI Taxonomy" id="35708"/>
    <lineage>
        <taxon>Eukaryota</taxon>
        <taxon>Viridiplantae</taxon>
        <taxon>Streptophyta</taxon>
        <taxon>Embryophyta</taxon>
        <taxon>Tracheophyta</taxon>
        <taxon>Spermatophyta</taxon>
        <taxon>Magnoliopsida</taxon>
        <taxon>Liliopsida</taxon>
        <taxon>Poales</taxon>
        <taxon>Poaceae</taxon>
        <taxon>PACMAD clade</taxon>
        <taxon>Arundinoideae</taxon>
        <taxon>Arundineae</taxon>
        <taxon>Arundo</taxon>
    </lineage>
</organism>
<reference evidence="2" key="2">
    <citation type="journal article" date="2015" name="Data Brief">
        <title>Shoot transcriptome of the giant reed, Arundo donax.</title>
        <authorList>
            <person name="Barrero R.A."/>
            <person name="Guerrero F.D."/>
            <person name="Moolhuijzen P."/>
            <person name="Goolsby J.A."/>
            <person name="Tidwell J."/>
            <person name="Bellgard S.E."/>
            <person name="Bellgard M.I."/>
        </authorList>
    </citation>
    <scope>NUCLEOTIDE SEQUENCE</scope>
    <source>
        <tissue evidence="2">Shoot tissue taken approximately 20 cm above the soil surface</tissue>
    </source>
</reference>
<name>A0A0A9D5A5_ARUDO</name>
<accession>A0A0A9D5A5</accession>
<dbReference type="EMBL" id="GBRH01214126">
    <property type="protein sequence ID" value="JAD83769.1"/>
    <property type="molecule type" value="Transcribed_RNA"/>
</dbReference>
<sequence length="119" mass="13920">MQYFSLLLDDDRWLMRWPIVILMATCTGSREIICYAPGISSDCWLAYMDRFLTDKVDDDEKKLIWKKIIKLVDLYYLALDGNKVNSNLALVQFVVFAYFDMGLGVHAVMHFVSFVFFNI</sequence>
<dbReference type="AlphaFoldDB" id="A0A0A9D5A5"/>